<reference evidence="17 18" key="2">
    <citation type="submission" date="2016-05" db="EMBL/GenBank/DDBJ databases">
        <title>Lineage-specific infection strategies underlie the spectrum of fungal disease in amphibians.</title>
        <authorList>
            <person name="Cuomo C.A."/>
            <person name="Farrer R.A."/>
            <person name="James T."/>
            <person name="Longcore J."/>
            <person name="Birren B."/>
        </authorList>
    </citation>
    <scope>NUCLEOTIDE SEQUENCE [LARGE SCALE GENOMIC DNA]</scope>
    <source>
        <strain evidence="17 18">JEL423</strain>
    </source>
</reference>
<evidence type="ECO:0000256" key="2">
    <source>
        <dbReference type="ARBA" id="ARBA00022490"/>
    </source>
</evidence>
<dbReference type="PANTHER" id="PTHR47970:SF12">
    <property type="entry name" value="KINESIN FAMILY MEMBER 11"/>
    <property type="match status" value="1"/>
</dbReference>
<keyword evidence="6" id="KW-0498">Mitosis</keyword>
<feature type="binding site" evidence="13">
    <location>
        <begin position="108"/>
        <end position="115"/>
    </location>
    <ligand>
        <name>ATP</name>
        <dbReference type="ChEBI" id="CHEBI:30616"/>
    </ligand>
</feature>
<evidence type="ECO:0000256" key="13">
    <source>
        <dbReference type="PROSITE-ProRule" id="PRU00283"/>
    </source>
</evidence>
<dbReference type="SMART" id="SM00129">
    <property type="entry name" value="KISc"/>
    <property type="match status" value="1"/>
</dbReference>
<dbReference type="GO" id="GO:0005634">
    <property type="term" value="C:nucleus"/>
    <property type="evidence" value="ECO:0007669"/>
    <property type="project" value="TreeGrafter"/>
</dbReference>
<dbReference type="InterPro" id="IPR027417">
    <property type="entry name" value="P-loop_NTPase"/>
</dbReference>
<evidence type="ECO:0000256" key="14">
    <source>
        <dbReference type="SAM" id="Coils"/>
    </source>
</evidence>
<evidence type="ECO:0000256" key="11">
    <source>
        <dbReference type="ARBA" id="ARBA00023306"/>
    </source>
</evidence>
<dbReference type="InterPro" id="IPR001752">
    <property type="entry name" value="Kinesin_motor_dom"/>
</dbReference>
<dbReference type="AlphaFoldDB" id="A0A177WSS4"/>
<feature type="coiled-coil region" evidence="14">
    <location>
        <begin position="438"/>
        <end position="472"/>
    </location>
</feature>
<name>A0A177WSS4_BATDL</name>
<feature type="domain" description="Kinesin motor" evidence="16">
    <location>
        <begin position="10"/>
        <end position="353"/>
    </location>
</feature>
<evidence type="ECO:0000256" key="7">
    <source>
        <dbReference type="ARBA" id="ARBA00022840"/>
    </source>
</evidence>
<dbReference type="GO" id="GO:0008574">
    <property type="term" value="F:plus-end-directed microtubule motor activity"/>
    <property type="evidence" value="ECO:0007669"/>
    <property type="project" value="TreeGrafter"/>
</dbReference>
<keyword evidence="8 14" id="KW-0175">Coiled coil</keyword>
<keyword evidence="11" id="KW-0131">Cell cycle</keyword>
<dbReference type="PANTHER" id="PTHR47970">
    <property type="entry name" value="KINESIN-LIKE PROTEIN KIF11"/>
    <property type="match status" value="1"/>
</dbReference>
<evidence type="ECO:0000256" key="9">
    <source>
        <dbReference type="ARBA" id="ARBA00023175"/>
    </source>
</evidence>
<dbReference type="Pfam" id="PF00225">
    <property type="entry name" value="Kinesin"/>
    <property type="match status" value="1"/>
</dbReference>
<dbReference type="Gene3D" id="3.40.850.10">
    <property type="entry name" value="Kinesin motor domain"/>
    <property type="match status" value="1"/>
</dbReference>
<evidence type="ECO:0000256" key="12">
    <source>
        <dbReference type="ARBA" id="ARBA00034704"/>
    </source>
</evidence>
<evidence type="ECO:0000313" key="18">
    <source>
        <dbReference type="Proteomes" id="UP000077115"/>
    </source>
</evidence>
<dbReference type="GO" id="GO:0005524">
    <property type="term" value="F:ATP binding"/>
    <property type="evidence" value="ECO:0007669"/>
    <property type="project" value="UniProtKB-UniRule"/>
</dbReference>
<dbReference type="Proteomes" id="UP000077115">
    <property type="component" value="Unassembled WGS sequence"/>
</dbReference>
<keyword evidence="4" id="KW-0493">Microtubule</keyword>
<keyword evidence="2" id="KW-0963">Cytoplasm</keyword>
<dbReference type="SUPFAM" id="SSF52540">
    <property type="entry name" value="P-loop containing nucleoside triphosphate hydrolases"/>
    <property type="match status" value="1"/>
</dbReference>
<evidence type="ECO:0000256" key="6">
    <source>
        <dbReference type="ARBA" id="ARBA00022776"/>
    </source>
</evidence>
<dbReference type="GO" id="GO:0000073">
    <property type="term" value="P:initial mitotic spindle pole body separation"/>
    <property type="evidence" value="ECO:0007669"/>
    <property type="project" value="TreeGrafter"/>
</dbReference>
<dbReference type="GO" id="GO:0007018">
    <property type="term" value="P:microtubule-based movement"/>
    <property type="evidence" value="ECO:0007669"/>
    <property type="project" value="InterPro"/>
</dbReference>
<dbReference type="GO" id="GO:0008017">
    <property type="term" value="F:microtubule binding"/>
    <property type="evidence" value="ECO:0007669"/>
    <property type="project" value="InterPro"/>
</dbReference>
<sequence>MSASESKETNITVVVRIRPRNQKDIRENSPICISTTSNKKELQLRLHPAVFSGSSSAAHASDSVTTKSFHFDRVFGPEVSQQELFDEVASGILSEVLMGYNCTIFAYGQTGTGKTHTMEGDLAVQGSPDAGIIPRTLYSLFDTLERETAEYSVRVSFIELYNEEINDLLSPEDDNRKLKIFDDRKGSTLIQGLEEILVKNAADVISILQTGSNRRQKAATKLNHVSSRSHGIFSITVHTKECTPDGEELLKVGKLNLVDLAGSENIGRSGAENKRAKEAGMINQSLLTLGRVIGALVEHNSHIPYRESKLTRILQDSLGGRTKTCIIAAVSPAKCNIEESHSTLDYAHRAKNIRNKPEINQRMTKKALLREYITEIERLKSDLTATREKNGIYISKEGYTSMLEESQSRKDRIDEVTNAIILKETQIAALELQFNQNIQILNQTSHQLTETMNELNERKVELGVALENIELARRSLVQQEFLTRAHANTEVHLDSLAESLVSTLVSSTNDVQQLHDKLDRKRTLDHNNASIFLSFQDKIGGYIDDMLVRMNQFDQLSKACHHDITANIHASVEQSSKMVLNAKNLIDGAVSSMGNFGNLILKENAEIANESALAIANISQAAQSLSSALDNQNEKLLTAIESISTNIERQLSEQATKMGQARAMFEQHLNMFAQTINSDIQRDLTERDSKHEALQSLLKEQIKYLCEYNSRLEKQLLDDNQTMVSAKEQLIQKFVQELDGFTTLSNSRRQAFAQEFSSHTLVHSSSLEAVHEKMATDYQDSRVRMQNVNHQFQAGVSTALSGCNNMNQLAEQQHTDLVDSNHTALVAVREAAMLTKSMVENQLASTFDITQKEFQHISQHADEQKIILKEQEHIIESLPEDFEIQTNFETAELNSRLDAVQNLANSHLLEVDSISKDCQEVRTIIKNQIEESQLLPDTSTGKTPRRRAIKFPTSWKRTRDHDDLLQEFNARLKTGDTDNMEFTSITKSGNFTSAIPPPSSVSGQAAEAAECTSISGESHLMLYQDDNSYPVVSNFSPDLFCMDYEFPPTPGPASKLPRSRPKRYNVTFNDQD</sequence>
<dbReference type="InterPro" id="IPR019821">
    <property type="entry name" value="Kinesin_motor_CS"/>
</dbReference>
<dbReference type="InterPro" id="IPR047241">
    <property type="entry name" value="KIF11-like_kin_motor_dom"/>
</dbReference>
<dbReference type="FunFam" id="3.40.850.10:FF:000051">
    <property type="entry name" value="Kinesin-like protein bimC"/>
    <property type="match status" value="1"/>
</dbReference>
<gene>
    <name evidence="17" type="ORF">BDEG_26259</name>
</gene>
<protein>
    <recommendedName>
        <fullName evidence="16">Kinesin motor domain-containing protein</fullName>
    </recommendedName>
</protein>
<comment type="similarity">
    <text evidence="12">Belongs to the TRAFAC class myosin-kinesin ATPase superfamily. Kinesin family. KIN-5/BimC subfamily.</text>
</comment>
<evidence type="ECO:0000256" key="15">
    <source>
        <dbReference type="SAM" id="MobiDB-lite"/>
    </source>
</evidence>
<dbReference type="InterPro" id="IPR047149">
    <property type="entry name" value="KIF11-like"/>
</dbReference>
<accession>A0A177WSS4</accession>
<dbReference type="PROSITE" id="PS00411">
    <property type="entry name" value="KINESIN_MOTOR_1"/>
    <property type="match status" value="1"/>
</dbReference>
<keyword evidence="3" id="KW-0132">Cell division</keyword>
<dbReference type="CDD" id="cd01364">
    <property type="entry name" value="KISc_BimC_Eg5"/>
    <property type="match status" value="1"/>
</dbReference>
<evidence type="ECO:0000256" key="3">
    <source>
        <dbReference type="ARBA" id="ARBA00022618"/>
    </source>
</evidence>
<keyword evidence="10" id="KW-0206">Cytoskeleton</keyword>
<dbReference type="GO" id="GO:0005876">
    <property type="term" value="C:spindle microtubule"/>
    <property type="evidence" value="ECO:0007669"/>
    <property type="project" value="TreeGrafter"/>
</dbReference>
<dbReference type="PROSITE" id="PS50067">
    <property type="entry name" value="KINESIN_MOTOR_2"/>
    <property type="match status" value="1"/>
</dbReference>
<dbReference type="GO" id="GO:0072686">
    <property type="term" value="C:mitotic spindle"/>
    <property type="evidence" value="ECO:0007669"/>
    <property type="project" value="TreeGrafter"/>
</dbReference>
<evidence type="ECO:0000259" key="16">
    <source>
        <dbReference type="PROSITE" id="PS50067"/>
    </source>
</evidence>
<comment type="subcellular location">
    <subcellularLocation>
        <location evidence="1">Cytoplasm</location>
        <location evidence="1">Cytoskeleton</location>
    </subcellularLocation>
</comment>
<evidence type="ECO:0000256" key="1">
    <source>
        <dbReference type="ARBA" id="ARBA00004245"/>
    </source>
</evidence>
<keyword evidence="7 13" id="KW-0067">ATP-binding</keyword>
<organism evidence="17 18">
    <name type="scientific">Batrachochytrium dendrobatidis (strain JEL423)</name>
    <dbReference type="NCBI Taxonomy" id="403673"/>
    <lineage>
        <taxon>Eukaryota</taxon>
        <taxon>Fungi</taxon>
        <taxon>Fungi incertae sedis</taxon>
        <taxon>Chytridiomycota</taxon>
        <taxon>Chytridiomycota incertae sedis</taxon>
        <taxon>Chytridiomycetes</taxon>
        <taxon>Rhizophydiales</taxon>
        <taxon>Rhizophydiales incertae sedis</taxon>
        <taxon>Batrachochytrium</taxon>
    </lineage>
</organism>
<evidence type="ECO:0000256" key="8">
    <source>
        <dbReference type="ARBA" id="ARBA00023054"/>
    </source>
</evidence>
<dbReference type="PRINTS" id="PR00380">
    <property type="entry name" value="KINESINHEAVY"/>
</dbReference>
<dbReference type="VEuPathDB" id="FungiDB:BDEG_26259"/>
<dbReference type="GO" id="GO:0051301">
    <property type="term" value="P:cell division"/>
    <property type="evidence" value="ECO:0007669"/>
    <property type="project" value="UniProtKB-KW"/>
</dbReference>
<dbReference type="STRING" id="403673.A0A177WSS4"/>
<dbReference type="EMBL" id="DS022308">
    <property type="protein sequence ID" value="OAJ42856.1"/>
    <property type="molecule type" value="Genomic_DNA"/>
</dbReference>
<evidence type="ECO:0000256" key="5">
    <source>
        <dbReference type="ARBA" id="ARBA00022741"/>
    </source>
</evidence>
<evidence type="ECO:0000256" key="10">
    <source>
        <dbReference type="ARBA" id="ARBA00023212"/>
    </source>
</evidence>
<feature type="region of interest" description="Disordered" evidence="15">
    <location>
        <begin position="1047"/>
        <end position="1072"/>
    </location>
</feature>
<keyword evidence="9 13" id="KW-0505">Motor protein</keyword>
<evidence type="ECO:0000313" key="17">
    <source>
        <dbReference type="EMBL" id="OAJ42856.1"/>
    </source>
</evidence>
<proteinExistence type="inferred from homology"/>
<reference evidence="17 18" key="1">
    <citation type="submission" date="2006-10" db="EMBL/GenBank/DDBJ databases">
        <title>The Genome Sequence of Batrachochytrium dendrobatidis JEL423.</title>
        <authorList>
            <consortium name="The Broad Institute Genome Sequencing Platform"/>
            <person name="Birren B."/>
            <person name="Lander E."/>
            <person name="Galagan J."/>
            <person name="Cuomo C."/>
            <person name="Devon K."/>
            <person name="Jaffe D."/>
            <person name="Butler J."/>
            <person name="Alvarez P."/>
            <person name="Gnerre S."/>
            <person name="Grabherr M."/>
            <person name="Kleber M."/>
            <person name="Mauceli E."/>
            <person name="Brockman W."/>
            <person name="Young S."/>
            <person name="LaButti K."/>
            <person name="Sykes S."/>
            <person name="DeCaprio D."/>
            <person name="Crawford M."/>
            <person name="Koehrsen M."/>
            <person name="Engels R."/>
            <person name="Montgomery P."/>
            <person name="Pearson M."/>
            <person name="Howarth C."/>
            <person name="Larson L."/>
            <person name="White J."/>
            <person name="O'Leary S."/>
            <person name="Kodira C."/>
            <person name="Zeng Q."/>
            <person name="Yandava C."/>
            <person name="Alvarado L."/>
            <person name="Longcore J."/>
            <person name="James T."/>
        </authorList>
    </citation>
    <scope>NUCLEOTIDE SEQUENCE [LARGE SCALE GENOMIC DNA]</scope>
    <source>
        <strain evidence="17 18">JEL423</strain>
    </source>
</reference>
<dbReference type="InterPro" id="IPR036961">
    <property type="entry name" value="Kinesin_motor_dom_sf"/>
</dbReference>
<keyword evidence="5 13" id="KW-0547">Nucleotide-binding</keyword>
<dbReference type="OrthoDB" id="3176171at2759"/>
<evidence type="ECO:0000256" key="4">
    <source>
        <dbReference type="ARBA" id="ARBA00022701"/>
    </source>
</evidence>